<dbReference type="Proteomes" id="UP000316562">
    <property type="component" value="Unassembled WGS sequence"/>
</dbReference>
<evidence type="ECO:0000313" key="2">
    <source>
        <dbReference type="Proteomes" id="UP000316562"/>
    </source>
</evidence>
<evidence type="ECO:0000313" key="1">
    <source>
        <dbReference type="EMBL" id="RZD16033.1"/>
    </source>
</evidence>
<sequence length="110" mass="12871">MEKNIIAGYIYYSLKENSSYDENLKREDYNNYSEFFENCGSLVFSGARVDIEEYALYRKFKAQKIYYCFKTGEILKTNFFNSSREDILDISGIGDLNDKVKFAPCVIKKS</sequence>
<name>A0A519BFJ3_ACIG2</name>
<proteinExistence type="predicted"/>
<dbReference type="EMBL" id="SGBC01000003">
    <property type="protein sequence ID" value="RZD16033.1"/>
    <property type="molecule type" value="Genomic_DNA"/>
</dbReference>
<protein>
    <submittedName>
        <fullName evidence="1">Uncharacterized protein</fullName>
    </submittedName>
</protein>
<gene>
    <name evidence="1" type="ORF">EVJ46_07515</name>
</gene>
<comment type="caution">
    <text evidence="1">The sequence shown here is derived from an EMBL/GenBank/DDBJ whole genome shotgun (WGS) entry which is preliminary data.</text>
</comment>
<accession>A0A519BFJ3</accession>
<dbReference type="AlphaFoldDB" id="A0A519BFJ3"/>
<reference evidence="1 2" key="1">
    <citation type="journal article" date="2019" name="ISME J.">
        <title>Insights into ecological role of a new deltaproteobacterial order Candidatus Acidulodesulfobacterales by metagenomics and metatranscriptomics.</title>
        <authorList>
            <person name="Tan S."/>
            <person name="Liu J."/>
            <person name="Fang Y."/>
            <person name="Hedlund B.P."/>
            <person name="Lian Z.H."/>
            <person name="Huang L.Y."/>
            <person name="Li J.T."/>
            <person name="Huang L.N."/>
            <person name="Li W.J."/>
            <person name="Jiang H.C."/>
            <person name="Dong H.L."/>
            <person name="Shu W.S."/>
        </authorList>
    </citation>
    <scope>NUCLEOTIDE SEQUENCE [LARGE SCALE GENOMIC DNA]</scope>
    <source>
        <strain evidence="1">AP2</strain>
    </source>
</reference>
<organism evidence="1 2">
    <name type="scientific">Acididesulfobacter guangdongensis</name>
    <dbReference type="NCBI Taxonomy" id="2597225"/>
    <lineage>
        <taxon>Bacteria</taxon>
        <taxon>Deltaproteobacteria</taxon>
        <taxon>Candidatus Acidulodesulfobacterales</taxon>
        <taxon>Candidatus Acididesulfobacter</taxon>
    </lineage>
</organism>